<feature type="region of interest" description="Disordered" evidence="5">
    <location>
        <begin position="494"/>
        <end position="530"/>
    </location>
</feature>
<keyword evidence="3 6" id="KW-1133">Transmembrane helix</keyword>
<dbReference type="Pfam" id="PF10176">
    <property type="entry name" value="NEDD4_Bsd2"/>
    <property type="match status" value="1"/>
</dbReference>
<evidence type="ECO:0000256" key="5">
    <source>
        <dbReference type="SAM" id="MobiDB-lite"/>
    </source>
</evidence>
<evidence type="ECO:0008006" key="9">
    <source>
        <dbReference type="Google" id="ProtNLM"/>
    </source>
</evidence>
<feature type="compositionally biased region" description="Basic residues" evidence="5">
    <location>
        <begin position="84"/>
        <end position="94"/>
    </location>
</feature>
<name>A0ABR3BL30_9TREE</name>
<evidence type="ECO:0000256" key="6">
    <source>
        <dbReference type="SAM" id="Phobius"/>
    </source>
</evidence>
<feature type="compositionally biased region" description="Acidic residues" evidence="5">
    <location>
        <begin position="109"/>
        <end position="118"/>
    </location>
</feature>
<feature type="compositionally biased region" description="Basic and acidic residues" evidence="5">
    <location>
        <begin position="128"/>
        <end position="143"/>
    </location>
</feature>
<evidence type="ECO:0000313" key="8">
    <source>
        <dbReference type="Proteomes" id="UP000054399"/>
    </source>
</evidence>
<comment type="caution">
    <text evidence="7">The sequence shown here is derived from an EMBL/GenBank/DDBJ whole genome shotgun (WGS) entry which is preliminary data.</text>
</comment>
<dbReference type="EMBL" id="ATAM02000012">
    <property type="protein sequence ID" value="KAL0241922.1"/>
    <property type="molecule type" value="Genomic_DNA"/>
</dbReference>
<dbReference type="GeneID" id="91992951"/>
<evidence type="ECO:0000256" key="3">
    <source>
        <dbReference type="ARBA" id="ARBA00022989"/>
    </source>
</evidence>
<reference evidence="7" key="1">
    <citation type="submission" date="2015-01" db="EMBL/GenBank/DDBJ databases">
        <authorList>
            <consortium name="The Broad Institute Genomics Platform"/>
            <person name="Cuomo C."/>
            <person name="Litvintseva A."/>
            <person name="Chen Y."/>
            <person name="Heitman J."/>
            <person name="Sun S."/>
            <person name="Springer D."/>
            <person name="Dromer F."/>
            <person name="Young S."/>
            <person name="Zeng Q."/>
            <person name="Gargeya S."/>
            <person name="Abouelleil A."/>
            <person name="Alvarado L."/>
            <person name="Chapman S.B."/>
            <person name="Gainer-Dewar J."/>
            <person name="Goldberg J."/>
            <person name="Griggs A."/>
            <person name="Gujja S."/>
            <person name="Hansen M."/>
            <person name="Howarth C."/>
            <person name="Imamovic A."/>
            <person name="Larimer J."/>
            <person name="Murphy C."/>
            <person name="Naylor J."/>
            <person name="Pearson M."/>
            <person name="Priest M."/>
            <person name="Roberts A."/>
            <person name="Saif S."/>
            <person name="Shea T."/>
            <person name="Sykes S."/>
            <person name="Wortman J."/>
            <person name="Nusbaum C."/>
            <person name="Birren B."/>
        </authorList>
    </citation>
    <scope>NUCLEOTIDE SEQUENCE</scope>
    <source>
        <strain evidence="7">IND107</strain>
    </source>
</reference>
<keyword evidence="8" id="KW-1185">Reference proteome</keyword>
<keyword evidence="2 6" id="KW-0812">Transmembrane</keyword>
<dbReference type="RefSeq" id="XP_066611304.1">
    <property type="nucleotide sequence ID" value="XM_066760543.1"/>
</dbReference>
<comment type="subcellular location">
    <subcellularLocation>
        <location evidence="1">Membrane</location>
        <topology evidence="1">Multi-pass membrane protein</topology>
    </subcellularLocation>
</comment>
<sequence length="624" mass="67612">MYRYRPGQRTSPRNQIQAEVFLISIYRSAVFIYVCCFFNKNIPAQATARFELYIKMSRYDPIQEDLGSLAGPASSGQAATHSPRSSRHRPRRHASMPDSGEMDAAFDGPDADNDELDQGETHGLLSSTRDRGMPGDYDFERDYTLPPPSPPPFEPYSAHNPAPGNSHGIIPTSVPARPRPVPQRHFLGGLLPSSFLPRQQSQAPSAGRAVGGGMSGVFDNLAARPERHTMAEGEGGLQYVPEDESKDAPPSYQTALRDAVPPYWDTTVVLPSSSSPFGPLSSSISGDEILIDGMPSGNFFSFLWNLVVSASFQFVGFLLTYVLHTTHAAKYGSRAGLGLTLIQVGLNLRSKAQDLMKNNAFPSASSDPSDPDPPPNHVPSDEEIADNAIEAIWGPGASPWPAQFREPGTGNNGPVTIVHNTHEAEMWAVAHNTTLTQMLNLPSAADVGRANEWFSFFLMSIGWFIVLTSVGGWWRVKRFERGLRAAQRESEAAQAAAAANSATENGEDGAPAPEADESINTSIGSVSTQHGPTQLSYWTSPFTNAWQGARHIQEGFLGQHGSRSQGRRGWGLWGGLRGQGHTAVSQEDDEHELLDAQGFGLGPMAIDVGEAPGAEIRRQRSLWS</sequence>
<feature type="region of interest" description="Disordered" evidence="5">
    <location>
        <begin position="67"/>
        <end position="176"/>
    </location>
</feature>
<protein>
    <recommendedName>
        <fullName evidence="9">Metal homeostatis protein bsd2</fullName>
    </recommendedName>
</protein>
<accession>A0ABR3BL30</accession>
<reference evidence="7" key="2">
    <citation type="submission" date="2024-01" db="EMBL/GenBank/DDBJ databases">
        <title>Comparative genomics of Cryptococcus and Kwoniella reveals pathogenesis evolution and contrasting modes of karyotype evolution via chromosome fusion or intercentromeric recombination.</title>
        <authorList>
            <person name="Coelho M.A."/>
            <person name="David-Palma M."/>
            <person name="Shea T."/>
            <person name="Bowers K."/>
            <person name="Mcginley-Smith S."/>
            <person name="Mohammad A.W."/>
            <person name="Gnirke A."/>
            <person name="Yurkov A.M."/>
            <person name="Nowrousian M."/>
            <person name="Sun S."/>
            <person name="Cuomo C.A."/>
            <person name="Heitman J."/>
        </authorList>
    </citation>
    <scope>NUCLEOTIDE SEQUENCE</scope>
    <source>
        <strain evidence="7">IND107</strain>
    </source>
</reference>
<dbReference type="CDD" id="cd22212">
    <property type="entry name" value="NDFIP-like"/>
    <property type="match status" value="1"/>
</dbReference>
<feature type="transmembrane region" description="Helical" evidence="6">
    <location>
        <begin position="302"/>
        <end position="323"/>
    </location>
</feature>
<dbReference type="PANTHER" id="PTHR13396:SF5">
    <property type="entry name" value="NEDD4 FAMILY INTERACTING PROTEIN"/>
    <property type="match status" value="1"/>
</dbReference>
<gene>
    <name evidence="7" type="ORF">I308_106096</name>
</gene>
<evidence type="ECO:0000256" key="4">
    <source>
        <dbReference type="ARBA" id="ARBA00023136"/>
    </source>
</evidence>
<dbReference type="PANTHER" id="PTHR13396">
    <property type="entry name" value="NEDD4 FAMILY INTERACTING PROTEIN 1/2"/>
    <property type="match status" value="1"/>
</dbReference>
<feature type="compositionally biased region" description="Polar residues" evidence="5">
    <location>
        <begin position="518"/>
        <end position="530"/>
    </location>
</feature>
<evidence type="ECO:0000313" key="7">
    <source>
        <dbReference type="EMBL" id="KAL0241922.1"/>
    </source>
</evidence>
<feature type="region of interest" description="Disordered" evidence="5">
    <location>
        <begin position="359"/>
        <end position="381"/>
    </location>
</feature>
<keyword evidence="4 6" id="KW-0472">Membrane</keyword>
<dbReference type="Proteomes" id="UP000054399">
    <property type="component" value="Unassembled WGS sequence"/>
</dbReference>
<feature type="compositionally biased region" description="Pro residues" evidence="5">
    <location>
        <begin position="145"/>
        <end position="154"/>
    </location>
</feature>
<evidence type="ECO:0000256" key="2">
    <source>
        <dbReference type="ARBA" id="ARBA00022692"/>
    </source>
</evidence>
<feature type="transmembrane region" description="Helical" evidence="6">
    <location>
        <begin position="453"/>
        <end position="474"/>
    </location>
</feature>
<dbReference type="InterPro" id="IPR019325">
    <property type="entry name" value="NEDD4/Bsd2"/>
</dbReference>
<evidence type="ECO:0000256" key="1">
    <source>
        <dbReference type="ARBA" id="ARBA00004141"/>
    </source>
</evidence>
<organism evidence="7 8">
    <name type="scientific">Cryptococcus tetragattii IND107</name>
    <dbReference type="NCBI Taxonomy" id="1296105"/>
    <lineage>
        <taxon>Eukaryota</taxon>
        <taxon>Fungi</taxon>
        <taxon>Dikarya</taxon>
        <taxon>Basidiomycota</taxon>
        <taxon>Agaricomycotina</taxon>
        <taxon>Tremellomycetes</taxon>
        <taxon>Tremellales</taxon>
        <taxon>Cryptococcaceae</taxon>
        <taxon>Cryptococcus</taxon>
        <taxon>Cryptococcus gattii species complex</taxon>
    </lineage>
</organism>
<proteinExistence type="predicted"/>